<accession>A0A646KRQ2</accession>
<feature type="compositionally biased region" description="Basic and acidic residues" evidence="1">
    <location>
        <begin position="181"/>
        <end position="190"/>
    </location>
</feature>
<keyword evidence="2" id="KW-0472">Membrane</keyword>
<gene>
    <name evidence="3" type="ORF">FF041_32955</name>
</gene>
<evidence type="ECO:0000313" key="3">
    <source>
        <dbReference type="EMBL" id="MQT04780.1"/>
    </source>
</evidence>
<organism evidence="3 4">
    <name type="scientific">Streptomyces jumonjinensis</name>
    <dbReference type="NCBI Taxonomy" id="1945"/>
    <lineage>
        <taxon>Bacteria</taxon>
        <taxon>Bacillati</taxon>
        <taxon>Actinomycetota</taxon>
        <taxon>Actinomycetes</taxon>
        <taxon>Kitasatosporales</taxon>
        <taxon>Streptomycetaceae</taxon>
        <taxon>Streptomyces</taxon>
    </lineage>
</organism>
<feature type="region of interest" description="Disordered" evidence="1">
    <location>
        <begin position="176"/>
        <end position="208"/>
    </location>
</feature>
<sequence>MTDANRPGRRKKELAHDGGPVTALALALRELRVQAGNPPYRTMAERANVSQNVLSQADAGHRLPTEEALAGYVTACGGDVQEWSERLRRARLAQSALQGTELSADSLVGRESQEPRPNNEAPVQGASPEAGAAWLRDVQPERRAIRQQSSSRRRSVFITVASIVVIVALAAAWHLTSPDSSEGRPPRAKPDPTSTSHSEAEPAASPRMQCRASWESMSSASLYFLPCIERRPDGLAISAQVKAMTPDGVPGGATVWIWLMNIDSEHLNNKRFDLTRSESTLQSCRIDLTDADQIETCGPFTIQPPVQKGLYATSGSARLQGSAHPPGWDSTGFAGTQSPSVPWKG</sequence>
<reference evidence="3 4" key="1">
    <citation type="submission" date="2019-05" db="EMBL/GenBank/DDBJ databases">
        <title>Comparative genomics and metabolomics analyses of clavulanic acid producing Streptomyces species provides insight into specialized metabolism and evolution of beta-lactam biosynthetic gene clusters.</title>
        <authorList>
            <person name="Moore M.A."/>
            <person name="Cruz-Morales P."/>
            <person name="Barona Gomez F."/>
            <person name="Kapil T."/>
        </authorList>
    </citation>
    <scope>NUCLEOTIDE SEQUENCE [LARGE SCALE GENOMIC DNA]</scope>
    <source>
        <strain evidence="3 4">NRRL 5741</strain>
    </source>
</reference>
<keyword evidence="2" id="KW-0812">Transmembrane</keyword>
<evidence type="ECO:0000256" key="2">
    <source>
        <dbReference type="SAM" id="Phobius"/>
    </source>
</evidence>
<protein>
    <submittedName>
        <fullName evidence="3">Helix-turn-helix domain-containing protein</fullName>
    </submittedName>
</protein>
<keyword evidence="4" id="KW-1185">Reference proteome</keyword>
<feature type="transmembrane region" description="Helical" evidence="2">
    <location>
        <begin position="156"/>
        <end position="175"/>
    </location>
</feature>
<feature type="compositionally biased region" description="Polar residues" evidence="1">
    <location>
        <begin position="333"/>
        <end position="345"/>
    </location>
</feature>
<dbReference type="Proteomes" id="UP000419138">
    <property type="component" value="Unassembled WGS sequence"/>
</dbReference>
<dbReference type="OrthoDB" id="3688891at2"/>
<proteinExistence type="predicted"/>
<dbReference type="EMBL" id="VCLA01000194">
    <property type="protein sequence ID" value="MQT04780.1"/>
    <property type="molecule type" value="Genomic_DNA"/>
</dbReference>
<dbReference type="RefSeq" id="WP_153526097.1">
    <property type="nucleotide sequence ID" value="NZ_JBEPDZ010000019.1"/>
</dbReference>
<feature type="region of interest" description="Disordered" evidence="1">
    <location>
        <begin position="317"/>
        <end position="345"/>
    </location>
</feature>
<dbReference type="AlphaFoldDB" id="A0A646KRQ2"/>
<evidence type="ECO:0000256" key="1">
    <source>
        <dbReference type="SAM" id="MobiDB-lite"/>
    </source>
</evidence>
<keyword evidence="2" id="KW-1133">Transmembrane helix</keyword>
<evidence type="ECO:0000313" key="4">
    <source>
        <dbReference type="Proteomes" id="UP000419138"/>
    </source>
</evidence>
<comment type="caution">
    <text evidence="3">The sequence shown here is derived from an EMBL/GenBank/DDBJ whole genome shotgun (WGS) entry which is preliminary data.</text>
</comment>
<feature type="region of interest" description="Disordered" evidence="1">
    <location>
        <begin position="103"/>
        <end position="128"/>
    </location>
</feature>
<name>A0A646KRQ2_STRJU</name>